<evidence type="ECO:0000313" key="1">
    <source>
        <dbReference type="EMBL" id="TKC40712.1"/>
    </source>
</evidence>
<proteinExistence type="predicted"/>
<dbReference type="EMBL" id="RWIC01000716">
    <property type="protein sequence ID" value="TKC40712.1"/>
    <property type="molecule type" value="Genomic_DNA"/>
</dbReference>
<sequence length="104" mass="11111">MGAPERAEALAPLHARGLRPKLRVKRVFFLNETASFVRSFVCSGSCAAGKQQTSAGAPAVFAAHPDVPPQCLEAPPAQSGLPEPPPVRLFLTLRETPNALRKIQ</sequence>
<name>A0A4U1EVL0_MONMO</name>
<evidence type="ECO:0000313" key="2">
    <source>
        <dbReference type="Proteomes" id="UP000308365"/>
    </source>
</evidence>
<dbReference type="AlphaFoldDB" id="A0A4U1EVL0"/>
<comment type="caution">
    <text evidence="1">The sequence shown here is derived from an EMBL/GenBank/DDBJ whole genome shotgun (WGS) entry which is preliminary data.</text>
</comment>
<dbReference type="Proteomes" id="UP000308365">
    <property type="component" value="Unassembled WGS sequence"/>
</dbReference>
<reference evidence="2" key="1">
    <citation type="journal article" date="2019" name="IScience">
        <title>Narwhal Genome Reveals Long-Term Low Genetic Diversity despite Current Large Abundance Size.</title>
        <authorList>
            <person name="Westbury M.V."/>
            <person name="Petersen B."/>
            <person name="Garde E."/>
            <person name="Heide-Jorgensen M.P."/>
            <person name="Lorenzen E.D."/>
        </authorList>
    </citation>
    <scope>NUCLEOTIDE SEQUENCE [LARGE SCALE GENOMIC DNA]</scope>
</reference>
<organism evidence="1 2">
    <name type="scientific">Monodon monoceros</name>
    <name type="common">Narwhal</name>
    <name type="synonym">Ceratodon monodon</name>
    <dbReference type="NCBI Taxonomy" id="40151"/>
    <lineage>
        <taxon>Eukaryota</taxon>
        <taxon>Metazoa</taxon>
        <taxon>Chordata</taxon>
        <taxon>Craniata</taxon>
        <taxon>Vertebrata</taxon>
        <taxon>Euteleostomi</taxon>
        <taxon>Mammalia</taxon>
        <taxon>Eutheria</taxon>
        <taxon>Laurasiatheria</taxon>
        <taxon>Artiodactyla</taxon>
        <taxon>Whippomorpha</taxon>
        <taxon>Cetacea</taxon>
        <taxon>Odontoceti</taxon>
        <taxon>Monodontidae</taxon>
        <taxon>Monodon</taxon>
    </lineage>
</organism>
<accession>A0A4U1EVL0</accession>
<gene>
    <name evidence="1" type="ORF">EI555_014721</name>
</gene>
<protein>
    <submittedName>
        <fullName evidence="1">Uncharacterized protein</fullName>
    </submittedName>
</protein>